<gene>
    <name evidence="4" type="ORF">GFB56_19520</name>
</gene>
<evidence type="ECO:0000313" key="5">
    <source>
        <dbReference type="Proteomes" id="UP000744980"/>
    </source>
</evidence>
<dbReference type="SUPFAM" id="SSF48657">
    <property type="entry name" value="FinO-like"/>
    <property type="match status" value="1"/>
</dbReference>
<keyword evidence="1" id="KW-0694">RNA-binding</keyword>
<dbReference type="RefSeq" id="WP_057206697.1">
    <property type="nucleotide sequence ID" value="NZ_CP083374.1"/>
</dbReference>
<name>A0AAW4FNT1_9HYPH</name>
<evidence type="ECO:0000259" key="3">
    <source>
        <dbReference type="Pfam" id="PF04352"/>
    </source>
</evidence>
<accession>A0AAW4FNT1</accession>
<comment type="caution">
    <text evidence="4">The sequence shown here is derived from an EMBL/GenBank/DDBJ whole genome shotgun (WGS) entry which is preliminary data.</text>
</comment>
<dbReference type="Gene3D" id="1.10.1710.10">
    <property type="entry name" value="ProQ/FinO domain"/>
    <property type="match status" value="1"/>
</dbReference>
<protein>
    <submittedName>
        <fullName evidence="4">ProQ/FINO family protein</fullName>
    </submittedName>
</protein>
<evidence type="ECO:0000256" key="2">
    <source>
        <dbReference type="SAM" id="MobiDB-lite"/>
    </source>
</evidence>
<reference evidence="4 5" key="1">
    <citation type="submission" date="2020-01" db="EMBL/GenBank/DDBJ databases">
        <title>Draft genome assembly of Ensifer adhaerens T173.</title>
        <authorList>
            <person name="Craig J.E."/>
            <person name="Stinchcombe J.R."/>
        </authorList>
    </citation>
    <scope>NUCLEOTIDE SEQUENCE [LARGE SCALE GENOMIC DNA]</scope>
    <source>
        <strain evidence="4 5">T173</strain>
    </source>
</reference>
<dbReference type="InterPro" id="IPR016103">
    <property type="entry name" value="ProQ/FinO"/>
</dbReference>
<evidence type="ECO:0000313" key="4">
    <source>
        <dbReference type="EMBL" id="MBM3092973.1"/>
    </source>
</evidence>
<dbReference type="InterPro" id="IPR036442">
    <property type="entry name" value="ProQ/FinO_sf"/>
</dbReference>
<keyword evidence="5" id="KW-1185">Reference proteome</keyword>
<proteinExistence type="predicted"/>
<dbReference type="AlphaFoldDB" id="A0AAW4FNT1"/>
<dbReference type="EMBL" id="WXFA01000012">
    <property type="protein sequence ID" value="MBM3092973.1"/>
    <property type="molecule type" value="Genomic_DNA"/>
</dbReference>
<dbReference type="GO" id="GO:0003723">
    <property type="term" value="F:RNA binding"/>
    <property type="evidence" value="ECO:0007669"/>
    <property type="project" value="UniProtKB-KW"/>
</dbReference>
<dbReference type="Pfam" id="PF04352">
    <property type="entry name" value="ProQ"/>
    <property type="match status" value="1"/>
</dbReference>
<feature type="domain" description="ProQ/FinO" evidence="3">
    <location>
        <begin position="24"/>
        <end position="127"/>
    </location>
</feature>
<organism evidence="4 5">
    <name type="scientific">Ensifer canadensis</name>
    <dbReference type="NCBI Taxonomy" id="555315"/>
    <lineage>
        <taxon>Bacteria</taxon>
        <taxon>Pseudomonadati</taxon>
        <taxon>Pseudomonadota</taxon>
        <taxon>Alphaproteobacteria</taxon>
        <taxon>Hyphomicrobiales</taxon>
        <taxon>Rhizobiaceae</taxon>
        <taxon>Sinorhizobium/Ensifer group</taxon>
        <taxon>Ensifer</taxon>
    </lineage>
</organism>
<evidence type="ECO:0000256" key="1">
    <source>
        <dbReference type="ARBA" id="ARBA00022884"/>
    </source>
</evidence>
<sequence length="175" mass="18764">MSKSSRDKLGPVAARDTDVLKAQAINALLTQPIAILPMKPGDPIRPFGLGLWPEIRPLLRPGLSVSTLRRATGTFLHSKRYHLAIAQLGSVRHDINGTAIGLVSDTDGLAAEQKIESLRKRDEARKAAAPAVVRSIPLSKADMIPRCSVQSGQSAGLNQGERHRAAAAARPRKMS</sequence>
<dbReference type="Proteomes" id="UP000744980">
    <property type="component" value="Unassembled WGS sequence"/>
</dbReference>
<feature type="region of interest" description="Disordered" evidence="2">
    <location>
        <begin position="149"/>
        <end position="175"/>
    </location>
</feature>